<proteinExistence type="predicted"/>
<sequence length="109" mass="12351">MRSTGSNLSQRRSKKVRGRDTSTAESGDSDGGVTRHASSTFIWLRSRERLLFVRKNASMVPRCGKSSTAEATYLERGNDRGKSKWYRQSGHLWRCQMLSCIIVVVEIII</sequence>
<organism evidence="2 3">
    <name type="scientific">Populus alba x Populus x berolinensis</name>
    <dbReference type="NCBI Taxonomy" id="444605"/>
    <lineage>
        <taxon>Eukaryota</taxon>
        <taxon>Viridiplantae</taxon>
        <taxon>Streptophyta</taxon>
        <taxon>Embryophyta</taxon>
        <taxon>Tracheophyta</taxon>
        <taxon>Spermatophyta</taxon>
        <taxon>Magnoliopsida</taxon>
        <taxon>eudicotyledons</taxon>
        <taxon>Gunneridae</taxon>
        <taxon>Pentapetalae</taxon>
        <taxon>rosids</taxon>
        <taxon>fabids</taxon>
        <taxon>Malpighiales</taxon>
        <taxon>Salicaceae</taxon>
        <taxon>Saliceae</taxon>
        <taxon>Populus</taxon>
    </lineage>
</organism>
<evidence type="ECO:0000313" key="2">
    <source>
        <dbReference type="EMBL" id="KAJ7015195.1"/>
    </source>
</evidence>
<gene>
    <name evidence="2" type="ORF">NC653_004490</name>
</gene>
<name>A0AAD6RU51_9ROSI</name>
<feature type="region of interest" description="Disordered" evidence="1">
    <location>
        <begin position="1"/>
        <end position="36"/>
    </location>
</feature>
<keyword evidence="3" id="KW-1185">Reference proteome</keyword>
<reference evidence="2 3" key="1">
    <citation type="journal article" date="2023" name="Mol. Ecol. Resour.">
        <title>Chromosome-level genome assembly of a triploid poplar Populus alba 'Berolinensis'.</title>
        <authorList>
            <person name="Chen S."/>
            <person name="Yu Y."/>
            <person name="Wang X."/>
            <person name="Wang S."/>
            <person name="Zhang T."/>
            <person name="Zhou Y."/>
            <person name="He R."/>
            <person name="Meng N."/>
            <person name="Wang Y."/>
            <person name="Liu W."/>
            <person name="Liu Z."/>
            <person name="Liu J."/>
            <person name="Guo Q."/>
            <person name="Huang H."/>
            <person name="Sederoff R.R."/>
            <person name="Wang G."/>
            <person name="Qu G."/>
            <person name="Chen S."/>
        </authorList>
    </citation>
    <scope>NUCLEOTIDE SEQUENCE [LARGE SCALE GENOMIC DNA]</scope>
    <source>
        <strain evidence="2">SC-2020</strain>
    </source>
</reference>
<dbReference type="EMBL" id="JAQIZT010000001">
    <property type="protein sequence ID" value="KAJ7015195.1"/>
    <property type="molecule type" value="Genomic_DNA"/>
</dbReference>
<dbReference type="Proteomes" id="UP001164929">
    <property type="component" value="Chromosome 1"/>
</dbReference>
<evidence type="ECO:0000256" key="1">
    <source>
        <dbReference type="SAM" id="MobiDB-lite"/>
    </source>
</evidence>
<protein>
    <submittedName>
        <fullName evidence="2">Uncharacterized protein</fullName>
    </submittedName>
</protein>
<dbReference type="AlphaFoldDB" id="A0AAD6RU51"/>
<feature type="compositionally biased region" description="Polar residues" evidence="1">
    <location>
        <begin position="1"/>
        <end position="10"/>
    </location>
</feature>
<accession>A0AAD6RU51</accession>
<comment type="caution">
    <text evidence="2">The sequence shown here is derived from an EMBL/GenBank/DDBJ whole genome shotgun (WGS) entry which is preliminary data.</text>
</comment>
<evidence type="ECO:0000313" key="3">
    <source>
        <dbReference type="Proteomes" id="UP001164929"/>
    </source>
</evidence>